<dbReference type="STRING" id="68775.A0A5C3MEG2"/>
<name>A0A5C3MEG2_9AGAR</name>
<gene>
    <name evidence="1" type="ORF">BDQ12DRAFT_576632</name>
</gene>
<sequence>LAVVVILEGPLSIVAVGKLLNLKCSSIVYVLLGLQAILLIPENDHDEPVQLFHTSLRGYLCTKERSREICINLQQTHATLAIKCLQVVVDYTTEEYCIKDTSIDFYASNYWLHHLHQSL</sequence>
<reference evidence="1 2" key="1">
    <citation type="journal article" date="2019" name="Nat. Ecol. Evol.">
        <title>Megaphylogeny resolves global patterns of mushroom evolution.</title>
        <authorList>
            <person name="Varga T."/>
            <person name="Krizsan K."/>
            <person name="Foldi C."/>
            <person name="Dima B."/>
            <person name="Sanchez-Garcia M."/>
            <person name="Sanchez-Ramirez S."/>
            <person name="Szollosi G.J."/>
            <person name="Szarkandi J.G."/>
            <person name="Papp V."/>
            <person name="Albert L."/>
            <person name="Andreopoulos W."/>
            <person name="Angelini C."/>
            <person name="Antonin V."/>
            <person name="Barry K.W."/>
            <person name="Bougher N.L."/>
            <person name="Buchanan P."/>
            <person name="Buyck B."/>
            <person name="Bense V."/>
            <person name="Catcheside P."/>
            <person name="Chovatia M."/>
            <person name="Cooper J."/>
            <person name="Damon W."/>
            <person name="Desjardin D."/>
            <person name="Finy P."/>
            <person name="Geml J."/>
            <person name="Haridas S."/>
            <person name="Hughes K."/>
            <person name="Justo A."/>
            <person name="Karasinski D."/>
            <person name="Kautmanova I."/>
            <person name="Kiss B."/>
            <person name="Kocsube S."/>
            <person name="Kotiranta H."/>
            <person name="LaButti K.M."/>
            <person name="Lechner B.E."/>
            <person name="Liimatainen K."/>
            <person name="Lipzen A."/>
            <person name="Lukacs Z."/>
            <person name="Mihaltcheva S."/>
            <person name="Morgado L.N."/>
            <person name="Niskanen T."/>
            <person name="Noordeloos M.E."/>
            <person name="Ohm R.A."/>
            <person name="Ortiz-Santana B."/>
            <person name="Ovrebo C."/>
            <person name="Racz N."/>
            <person name="Riley R."/>
            <person name="Savchenko A."/>
            <person name="Shiryaev A."/>
            <person name="Soop K."/>
            <person name="Spirin V."/>
            <person name="Szebenyi C."/>
            <person name="Tomsovsky M."/>
            <person name="Tulloss R.E."/>
            <person name="Uehling J."/>
            <person name="Grigoriev I.V."/>
            <person name="Vagvolgyi C."/>
            <person name="Papp T."/>
            <person name="Martin F.M."/>
            <person name="Miettinen O."/>
            <person name="Hibbett D.S."/>
            <person name="Nagy L.G."/>
        </authorList>
    </citation>
    <scope>NUCLEOTIDE SEQUENCE [LARGE SCALE GENOMIC DNA]</scope>
    <source>
        <strain evidence="1 2">CBS 166.37</strain>
    </source>
</reference>
<evidence type="ECO:0000313" key="2">
    <source>
        <dbReference type="Proteomes" id="UP000308652"/>
    </source>
</evidence>
<feature type="non-terminal residue" evidence="1">
    <location>
        <position position="1"/>
    </location>
</feature>
<proteinExistence type="predicted"/>
<dbReference type="AlphaFoldDB" id="A0A5C3MEG2"/>
<organism evidence="1 2">
    <name type="scientific">Crucibulum laeve</name>
    <dbReference type="NCBI Taxonomy" id="68775"/>
    <lineage>
        <taxon>Eukaryota</taxon>
        <taxon>Fungi</taxon>
        <taxon>Dikarya</taxon>
        <taxon>Basidiomycota</taxon>
        <taxon>Agaricomycotina</taxon>
        <taxon>Agaricomycetes</taxon>
        <taxon>Agaricomycetidae</taxon>
        <taxon>Agaricales</taxon>
        <taxon>Agaricineae</taxon>
        <taxon>Nidulariaceae</taxon>
        <taxon>Crucibulum</taxon>
    </lineage>
</organism>
<dbReference type="Proteomes" id="UP000308652">
    <property type="component" value="Unassembled WGS sequence"/>
</dbReference>
<dbReference type="OrthoDB" id="3027122at2759"/>
<accession>A0A5C3MEG2</accession>
<dbReference type="EMBL" id="ML213591">
    <property type="protein sequence ID" value="TFK43023.1"/>
    <property type="molecule type" value="Genomic_DNA"/>
</dbReference>
<protein>
    <submittedName>
        <fullName evidence="1">Uncharacterized protein</fullName>
    </submittedName>
</protein>
<feature type="non-terminal residue" evidence="1">
    <location>
        <position position="119"/>
    </location>
</feature>
<keyword evidence="2" id="KW-1185">Reference proteome</keyword>
<evidence type="ECO:0000313" key="1">
    <source>
        <dbReference type="EMBL" id="TFK43023.1"/>
    </source>
</evidence>